<dbReference type="EMBL" id="BPVZ01000062">
    <property type="protein sequence ID" value="GKV23340.1"/>
    <property type="molecule type" value="Genomic_DNA"/>
</dbReference>
<evidence type="ECO:0000256" key="2">
    <source>
        <dbReference type="ARBA" id="ARBA00004167"/>
    </source>
</evidence>
<evidence type="ECO:0000256" key="13">
    <source>
        <dbReference type="SAM" id="Phobius"/>
    </source>
</evidence>
<dbReference type="PANTHER" id="PTHR24282:SF135">
    <property type="entry name" value="CYTOCHROME P450 709B2"/>
    <property type="match status" value="1"/>
</dbReference>
<keyword evidence="10" id="KW-0503">Monooxygenase</keyword>
<dbReference type="InterPro" id="IPR002401">
    <property type="entry name" value="Cyt_P450_E_grp-I"/>
</dbReference>
<dbReference type="Pfam" id="PF07727">
    <property type="entry name" value="RVT_2"/>
    <property type="match status" value="1"/>
</dbReference>
<dbReference type="GO" id="GO:0016020">
    <property type="term" value="C:membrane"/>
    <property type="evidence" value="ECO:0007669"/>
    <property type="project" value="UniProtKB-SubCell"/>
</dbReference>
<evidence type="ECO:0000256" key="8">
    <source>
        <dbReference type="ARBA" id="ARBA00023002"/>
    </source>
</evidence>
<keyword evidence="16" id="KW-1185">Reference proteome</keyword>
<reference evidence="15 16" key="1">
    <citation type="journal article" date="2021" name="Commun. Biol.">
        <title>The genome of Shorea leprosula (Dipterocarpaceae) highlights the ecological relevance of drought in aseasonal tropical rainforests.</title>
        <authorList>
            <person name="Ng K.K.S."/>
            <person name="Kobayashi M.J."/>
            <person name="Fawcett J.A."/>
            <person name="Hatakeyama M."/>
            <person name="Paape T."/>
            <person name="Ng C.H."/>
            <person name="Ang C.C."/>
            <person name="Tnah L.H."/>
            <person name="Lee C.T."/>
            <person name="Nishiyama T."/>
            <person name="Sese J."/>
            <person name="O'Brien M.J."/>
            <person name="Copetti D."/>
            <person name="Mohd Noor M.I."/>
            <person name="Ong R.C."/>
            <person name="Putra M."/>
            <person name="Sireger I.Z."/>
            <person name="Indrioko S."/>
            <person name="Kosugi Y."/>
            <person name="Izuno A."/>
            <person name="Isagi Y."/>
            <person name="Lee S.L."/>
            <person name="Shimizu K.K."/>
        </authorList>
    </citation>
    <scope>NUCLEOTIDE SEQUENCE [LARGE SCALE GENOMIC DNA]</scope>
    <source>
        <strain evidence="15">214</strain>
    </source>
</reference>
<keyword evidence="8" id="KW-0560">Oxidoreductase</keyword>
<sequence length="1059" mass="119465">MASFERTVIHPATTMVVKEVINQPNVNLEYLKQDLVSQKVQVSCHAVFWEHSKFSSLSNFKVSSSHQPPFFTNPSIELFPSDSKAGTFDELYNASPHAPTSSIEDDLLASNALDNFEPSSTSSFVSLIDVAFDIVESKNEHVVPSSSHPTQVRNPPSYLCDYHCFLVITSLHESQSYQEAFSNSLWQQAMQDELQALENTCTWNLVDLSVDKSLIGCKLVYKIKTQFDGSVEPYKAHLVAKGFTQEYGMDAKNAFLNGDLEEEVYMKPPLGLNHPPNKVCQLRCALYELKQSSRAWYAKFSAIVSEFSFTSSPHDTALFIRKIAQGMVLLLLYVDNMIITRDDVAGVEELKQSLSKRFEMKDLGVLSYFVGLEVTLSDDGYLLSQVKYASDLVSKAELNDGKSVSTPIEPNVKLTPMDGSPLFDPTFYQQLIGSLVYLTATCPDIAYVVHIVSQFMAALHSIHYVVGLRIILYVKGTLFHGLHFSANSSPVLRAYSNVDWASDPFNRRSTTGYCLFLGVESGCAHIIFLLKMVSVATFGMAALMILFLFVVSKLLQVLWVVFLWPYSLTRRFKKQGIVGPPYKPLNGSLDEIKRMKKAAAKTILDLDSNDIVQRVLPHFHRWSSEYGETFLYWQGLEPNLCISDPEMAKQILSNKFGFYVKPGIRPTLLTIIGRGLIFVEGLDWVRHRRIINPAFSVDKLKGMVKRMVACTSPMLEEWKDQSIRARDRCTKKEMNGEFQRLTADIIAHTAFGSNFMEGKEVFQAQRQLQQWGAASSSDIFIPGSQYLPTPSNLRIWKLDMKMKRLLTQIVESRLQNSRTFNGSSPECCFGDDLLGVMIAALETTKDKGDLKLNMNEIVDECKTFFFAGHETTSNLLTWTMFLLSKHHEWQTKLREEVLEECGTETPDTDMLAKLKLVHMVLLEALRLYGPVIAMVREASEDMTLENLMIPKRTLLVIPLIKMHRSKECWGEDASEFNPLRFMNGISKAAKHPNALLAFSIGPRACIGQNFAMLEAKTVLALILQRFSFSVSPEYKHTPVDNLTLQPQHGLPVIFKPLSM</sequence>
<evidence type="ECO:0000313" key="15">
    <source>
        <dbReference type="EMBL" id="GKV23340.1"/>
    </source>
</evidence>
<dbReference type="InterPro" id="IPR013103">
    <property type="entry name" value="RVT_2"/>
</dbReference>
<dbReference type="InterPro" id="IPR036396">
    <property type="entry name" value="Cyt_P450_sf"/>
</dbReference>
<organism evidence="15 16">
    <name type="scientific">Rubroshorea leprosula</name>
    <dbReference type="NCBI Taxonomy" id="152421"/>
    <lineage>
        <taxon>Eukaryota</taxon>
        <taxon>Viridiplantae</taxon>
        <taxon>Streptophyta</taxon>
        <taxon>Embryophyta</taxon>
        <taxon>Tracheophyta</taxon>
        <taxon>Spermatophyta</taxon>
        <taxon>Magnoliopsida</taxon>
        <taxon>eudicotyledons</taxon>
        <taxon>Gunneridae</taxon>
        <taxon>Pentapetalae</taxon>
        <taxon>rosids</taxon>
        <taxon>malvids</taxon>
        <taxon>Malvales</taxon>
        <taxon>Dipterocarpaceae</taxon>
        <taxon>Rubroshorea</taxon>
    </lineage>
</organism>
<dbReference type="GO" id="GO:0020037">
    <property type="term" value="F:heme binding"/>
    <property type="evidence" value="ECO:0007669"/>
    <property type="project" value="InterPro"/>
</dbReference>
<keyword evidence="4 12" id="KW-0349">Heme</keyword>
<comment type="caution">
    <text evidence="15">The sequence shown here is derived from an EMBL/GenBank/DDBJ whole genome shotgun (WGS) entry which is preliminary data.</text>
</comment>
<dbReference type="Proteomes" id="UP001054252">
    <property type="component" value="Unassembled WGS sequence"/>
</dbReference>
<evidence type="ECO:0000256" key="4">
    <source>
        <dbReference type="ARBA" id="ARBA00022617"/>
    </source>
</evidence>
<comment type="cofactor">
    <cofactor evidence="1 12">
        <name>heme</name>
        <dbReference type="ChEBI" id="CHEBI:30413"/>
    </cofactor>
</comment>
<feature type="binding site" description="axial binding residue" evidence="12">
    <location>
        <position position="1005"/>
    </location>
    <ligand>
        <name>heme</name>
        <dbReference type="ChEBI" id="CHEBI:30413"/>
    </ligand>
    <ligandPart>
        <name>Fe</name>
        <dbReference type="ChEBI" id="CHEBI:18248"/>
    </ligandPart>
</feature>
<evidence type="ECO:0000256" key="9">
    <source>
        <dbReference type="ARBA" id="ARBA00023004"/>
    </source>
</evidence>
<feature type="domain" description="Reverse transcriptase Ty1/copia-type" evidence="14">
    <location>
        <begin position="249"/>
        <end position="409"/>
    </location>
</feature>
<dbReference type="SUPFAM" id="SSF56672">
    <property type="entry name" value="DNA/RNA polymerases"/>
    <property type="match status" value="1"/>
</dbReference>
<evidence type="ECO:0000256" key="12">
    <source>
        <dbReference type="PIRSR" id="PIRSR602401-1"/>
    </source>
</evidence>
<evidence type="ECO:0000259" key="14">
    <source>
        <dbReference type="Pfam" id="PF07727"/>
    </source>
</evidence>
<dbReference type="PROSITE" id="PS00086">
    <property type="entry name" value="CYTOCHROME_P450"/>
    <property type="match status" value="1"/>
</dbReference>
<dbReference type="InterPro" id="IPR001128">
    <property type="entry name" value="Cyt_P450"/>
</dbReference>
<name>A0AAV5KFH7_9ROSI</name>
<dbReference type="GO" id="GO:0004497">
    <property type="term" value="F:monooxygenase activity"/>
    <property type="evidence" value="ECO:0007669"/>
    <property type="project" value="UniProtKB-KW"/>
</dbReference>
<evidence type="ECO:0000256" key="1">
    <source>
        <dbReference type="ARBA" id="ARBA00001971"/>
    </source>
</evidence>
<dbReference type="GO" id="GO:0016705">
    <property type="term" value="F:oxidoreductase activity, acting on paired donors, with incorporation or reduction of molecular oxygen"/>
    <property type="evidence" value="ECO:0007669"/>
    <property type="project" value="InterPro"/>
</dbReference>
<dbReference type="Gene3D" id="1.10.630.10">
    <property type="entry name" value="Cytochrome P450"/>
    <property type="match status" value="1"/>
</dbReference>
<dbReference type="PRINTS" id="PR00385">
    <property type="entry name" value="P450"/>
</dbReference>
<dbReference type="CDD" id="cd20641">
    <property type="entry name" value="CYP709"/>
    <property type="match status" value="1"/>
</dbReference>
<evidence type="ECO:0000256" key="6">
    <source>
        <dbReference type="ARBA" id="ARBA00022723"/>
    </source>
</evidence>
<accession>A0AAV5KFH7</accession>
<keyword evidence="11 13" id="KW-0472">Membrane</keyword>
<dbReference type="GO" id="GO:0005506">
    <property type="term" value="F:iron ion binding"/>
    <property type="evidence" value="ECO:0007669"/>
    <property type="project" value="InterPro"/>
</dbReference>
<keyword evidence="7 13" id="KW-1133">Transmembrane helix</keyword>
<keyword evidence="5 13" id="KW-0812">Transmembrane</keyword>
<comment type="subcellular location">
    <subcellularLocation>
        <location evidence="2">Membrane</location>
        <topology evidence="2">Single-pass membrane protein</topology>
    </subcellularLocation>
</comment>
<protein>
    <recommendedName>
        <fullName evidence="14">Reverse transcriptase Ty1/copia-type domain-containing protein</fullName>
    </recommendedName>
</protein>
<feature type="transmembrane region" description="Helical" evidence="13">
    <location>
        <begin position="536"/>
        <end position="564"/>
    </location>
</feature>
<proteinExistence type="inferred from homology"/>
<keyword evidence="6 12" id="KW-0479">Metal-binding</keyword>
<evidence type="ECO:0000313" key="16">
    <source>
        <dbReference type="Proteomes" id="UP001054252"/>
    </source>
</evidence>
<dbReference type="SUPFAM" id="SSF48264">
    <property type="entry name" value="Cytochrome P450"/>
    <property type="match status" value="1"/>
</dbReference>
<dbReference type="AlphaFoldDB" id="A0AAV5KFH7"/>
<evidence type="ECO:0000256" key="10">
    <source>
        <dbReference type="ARBA" id="ARBA00023033"/>
    </source>
</evidence>
<dbReference type="PRINTS" id="PR00463">
    <property type="entry name" value="EP450I"/>
</dbReference>
<gene>
    <name evidence="15" type="ORF">SLEP1_g33078</name>
</gene>
<keyword evidence="9 12" id="KW-0408">Iron</keyword>
<feature type="transmembrane region" description="Helical" evidence="13">
    <location>
        <begin position="512"/>
        <end position="530"/>
    </location>
</feature>
<dbReference type="InterPro" id="IPR050665">
    <property type="entry name" value="Cytochrome_P450_Monooxygen"/>
</dbReference>
<dbReference type="InterPro" id="IPR043502">
    <property type="entry name" value="DNA/RNA_pol_sf"/>
</dbReference>
<evidence type="ECO:0000256" key="11">
    <source>
        <dbReference type="ARBA" id="ARBA00023136"/>
    </source>
</evidence>
<dbReference type="InterPro" id="IPR017972">
    <property type="entry name" value="Cyt_P450_CS"/>
</dbReference>
<comment type="similarity">
    <text evidence="3">Belongs to the cytochrome P450 family.</text>
</comment>
<evidence type="ECO:0000256" key="3">
    <source>
        <dbReference type="ARBA" id="ARBA00010617"/>
    </source>
</evidence>
<evidence type="ECO:0000256" key="7">
    <source>
        <dbReference type="ARBA" id="ARBA00022989"/>
    </source>
</evidence>
<evidence type="ECO:0000256" key="5">
    <source>
        <dbReference type="ARBA" id="ARBA00022692"/>
    </source>
</evidence>
<dbReference type="PANTHER" id="PTHR24282">
    <property type="entry name" value="CYTOCHROME P450 FAMILY MEMBER"/>
    <property type="match status" value="1"/>
</dbReference>
<dbReference type="Pfam" id="PF00067">
    <property type="entry name" value="p450"/>
    <property type="match status" value="1"/>
</dbReference>